<feature type="region of interest" description="Disordered" evidence="1">
    <location>
        <begin position="798"/>
        <end position="833"/>
    </location>
</feature>
<dbReference type="InterPro" id="IPR052160">
    <property type="entry name" value="Gypsy_RT_Integrase-like"/>
</dbReference>
<dbReference type="InterPro" id="IPR036397">
    <property type="entry name" value="RNaseH_sf"/>
</dbReference>
<reference evidence="3" key="1">
    <citation type="journal article" date="2022" name="Int. J. Mol. Sci.">
        <title>Draft Genome of Tanacetum Coccineum: Genomic Comparison of Closely Related Tanacetum-Family Plants.</title>
        <authorList>
            <person name="Yamashiro T."/>
            <person name="Shiraishi A."/>
            <person name="Nakayama K."/>
            <person name="Satake H."/>
        </authorList>
    </citation>
    <scope>NUCLEOTIDE SEQUENCE</scope>
</reference>
<accession>A0ABQ5AYP2</accession>
<dbReference type="InterPro" id="IPR012337">
    <property type="entry name" value="RNaseH-like_sf"/>
</dbReference>
<dbReference type="CDD" id="cd09272">
    <property type="entry name" value="RNase_HI_RT_Ty1"/>
    <property type="match status" value="1"/>
</dbReference>
<evidence type="ECO:0000256" key="1">
    <source>
        <dbReference type="SAM" id="MobiDB-lite"/>
    </source>
</evidence>
<feature type="compositionally biased region" description="Basic residues" evidence="1">
    <location>
        <begin position="818"/>
        <end position="830"/>
    </location>
</feature>
<gene>
    <name evidence="3" type="ORF">Tco_0842232</name>
</gene>
<dbReference type="Pfam" id="PF25597">
    <property type="entry name" value="SH3_retrovirus"/>
    <property type="match status" value="1"/>
</dbReference>
<keyword evidence="4" id="KW-1185">Reference proteome</keyword>
<evidence type="ECO:0000259" key="2">
    <source>
        <dbReference type="PROSITE" id="PS50994"/>
    </source>
</evidence>
<protein>
    <submittedName>
        <fullName evidence="3">Retrovirus-related pol polyprotein from transposon TNT 1-94</fullName>
    </submittedName>
</protein>
<dbReference type="PROSITE" id="PS50994">
    <property type="entry name" value="INTEGRASE"/>
    <property type="match status" value="2"/>
</dbReference>
<feature type="region of interest" description="Disordered" evidence="1">
    <location>
        <begin position="870"/>
        <end position="895"/>
    </location>
</feature>
<dbReference type="SUPFAM" id="SSF56672">
    <property type="entry name" value="DNA/RNA polymerases"/>
    <property type="match status" value="1"/>
</dbReference>
<reference evidence="3" key="2">
    <citation type="submission" date="2022-01" db="EMBL/GenBank/DDBJ databases">
        <authorList>
            <person name="Yamashiro T."/>
            <person name="Shiraishi A."/>
            <person name="Satake H."/>
            <person name="Nakayama K."/>
        </authorList>
    </citation>
    <scope>NUCLEOTIDE SEQUENCE</scope>
</reference>
<feature type="domain" description="Integrase catalytic" evidence="2">
    <location>
        <begin position="66"/>
        <end position="162"/>
    </location>
</feature>
<feature type="region of interest" description="Disordered" evidence="1">
    <location>
        <begin position="965"/>
        <end position="993"/>
    </location>
</feature>
<dbReference type="Pfam" id="PF00665">
    <property type="entry name" value="rve"/>
    <property type="match status" value="2"/>
</dbReference>
<organism evidence="3 4">
    <name type="scientific">Tanacetum coccineum</name>
    <dbReference type="NCBI Taxonomy" id="301880"/>
    <lineage>
        <taxon>Eukaryota</taxon>
        <taxon>Viridiplantae</taxon>
        <taxon>Streptophyta</taxon>
        <taxon>Embryophyta</taxon>
        <taxon>Tracheophyta</taxon>
        <taxon>Spermatophyta</taxon>
        <taxon>Magnoliopsida</taxon>
        <taxon>eudicotyledons</taxon>
        <taxon>Gunneridae</taxon>
        <taxon>Pentapetalae</taxon>
        <taxon>asterids</taxon>
        <taxon>campanulids</taxon>
        <taxon>Asterales</taxon>
        <taxon>Asteraceae</taxon>
        <taxon>Asteroideae</taxon>
        <taxon>Anthemideae</taxon>
        <taxon>Anthemidinae</taxon>
        <taxon>Tanacetum</taxon>
    </lineage>
</organism>
<comment type="caution">
    <text evidence="3">The sequence shown here is derived from an EMBL/GenBank/DDBJ whole genome shotgun (WGS) entry which is preliminary data.</text>
</comment>
<name>A0ABQ5AYP2_9ASTR</name>
<dbReference type="SUPFAM" id="SSF53098">
    <property type="entry name" value="Ribonuclease H-like"/>
    <property type="match status" value="2"/>
</dbReference>
<evidence type="ECO:0000313" key="4">
    <source>
        <dbReference type="Proteomes" id="UP001151760"/>
    </source>
</evidence>
<feature type="compositionally biased region" description="Basic and acidic residues" evidence="1">
    <location>
        <begin position="970"/>
        <end position="982"/>
    </location>
</feature>
<dbReference type="Pfam" id="PF07727">
    <property type="entry name" value="RVT_2"/>
    <property type="match status" value="1"/>
</dbReference>
<sequence>MHTTMVPEQVKTKKIQAGVQVSRLEDKDVIFSIGSALNVIILCCESYRKQKDHLCLACALGKSKKFSHQPKAEDTNQEKLYLLHMDLCGPMRVESINGKKYILVIVDDYSQFTWVRFLRSKDEAPDAIIKCIKNIQVRLNATVRNVRTNNGTKFVSQTLRDFYEIVAARTMLIFIKAPLFLWAEAINTACYTQNRSLIRLCYNKTPYEPMHDKKPDLLFLHVFGSLCYSTNDSEDLGKLNANPDIGIFVGYAFAKKAFKIYNRRTWKIMETIHVTFDELTVMAFEQFVSGPGLQLMTPATTSSGLVPNPIPQQPCNPPNKDDWDRLFQPMFDEYFNPPTIVVSPVPVAVVPRVVDTTESPVSTSIDLDAPSTRSSSNVRPTYTPFEHLGRWTKDHPIANVIGDPSHSIFTRKQLETNAMWCYLDAFLTSVEPKNCKQAMTELLWIDAMQEEIHEFETLQVWELMSCLDKVILIKLKWIYKLNTDEFGRAIRIFVANAANKNMTIFQMDVKTAFLNGELKEEVYISQPEGLVDQDNPSHVYKLKKALYGLKQAPRPWYDMLSSFLISQHFSKGVVDPTLLIWKAGNDLLLVQIYVDNIIFSSTNTALCNEFANLKTTKFKMSMMAQMSFFLGLQISQSPRGIFLNQSKYASEIIKKYGLLSSDSVDTPMVEKNKLDEDLQGTPVDATLYRGMIGSLMYLTSSRPDLIYAVYFCARAKHIDVHYHFIKEQVENGIVELYFVRMEYQLADIFTKPLPRERFNFLIEKLGMRSMSPETLKRLTEEENEKWIWLRVMDIQEKDKNQSQNDKNRARERKERERKVKSKPKVNKKSKSNQVKVNPRMRYWGEHRKLNQNESIKMVNDACKDSFKRFTDEPTQVYPPPSEDVNNEKEKQEVKNLAEPTVKRQTRITPCLKNFKVICKKSIFHSNKPPQVSLVFAITSTLPSIKPKDSLIMGDDHLSIFSTEEIVPIPRESEETSRSDSKNDLPSCDDFSSIKDPRDNSVTFSNPLFEFNVNFNNPLFDEELEDIECKDSYDSNLDESTFLVTPLSDSNKDESLIPRDDIEFLLHDDPSTPLKSVASILEGFIEDPPFKENEFDLECKTNDEAECFNPGGDNDEIDAFLAIKVPTYNEGYYDSEGDVTYLESLLSDDTTHNLSPKVFFDYEPQQLRNEPENEPLITFSPKSDPLQNEFTGELITIPPGIVREYEDYINRMSLLCGNSSSQSSENFHTIIESLPTSTTLIEDSDPNREDIDIFSGPDDSIPPGIESDFDSKEDIIDNLLNNDSTHERLTFNIEPDAPVINNIDELNKNECFDPVGGEINVKVDDSFTFVTWTFLLFFTYPEEFDFKVIDTKGAENYAANHLSRLENPYENVFDPKEINETFPLETLNTVTSHDNQICEIFDVWGIDFMGPFPSSRGNKYILVAVDYLSKWVEAKALPTNDARVVIKILKSLFSRFGAPRAIISDHGTHFCIDKFDKVMSKYGVTHCLSTAYHPQTSGQVEVTNHGLKRILERTVGENRASWSDKLDDALWAFRTAYKTPIGCTPYKLVYGKSCHLPVELEHKAYWALKHANFDLKTAGDYRKLQLNELHELRDQAYENSLIYKEKTKRIHDAKIKNRVFNVGDRVLLFNSRLKIFFGKLKSRWSGPFTITKVFPYGTAKLSHPDGSNFKVNCHRLKHYFGGDMPPLVIPDLQTFPKDK</sequence>
<feature type="compositionally biased region" description="Basic and acidic residues" evidence="1">
    <location>
        <begin position="798"/>
        <end position="817"/>
    </location>
</feature>
<dbReference type="InterPro" id="IPR013103">
    <property type="entry name" value="RVT_2"/>
</dbReference>
<dbReference type="Gene3D" id="3.30.420.10">
    <property type="entry name" value="Ribonuclease H-like superfamily/Ribonuclease H"/>
    <property type="match status" value="2"/>
</dbReference>
<dbReference type="EMBL" id="BQNB010012778">
    <property type="protein sequence ID" value="GJT07770.1"/>
    <property type="molecule type" value="Genomic_DNA"/>
</dbReference>
<feature type="domain" description="Integrase catalytic" evidence="2">
    <location>
        <begin position="1378"/>
        <end position="1552"/>
    </location>
</feature>
<evidence type="ECO:0000313" key="3">
    <source>
        <dbReference type="EMBL" id="GJT07770.1"/>
    </source>
</evidence>
<dbReference type="InterPro" id="IPR057670">
    <property type="entry name" value="SH3_retrovirus"/>
</dbReference>
<proteinExistence type="predicted"/>
<dbReference type="InterPro" id="IPR001584">
    <property type="entry name" value="Integrase_cat-core"/>
</dbReference>
<dbReference type="Proteomes" id="UP001151760">
    <property type="component" value="Unassembled WGS sequence"/>
</dbReference>
<feature type="compositionally biased region" description="Basic and acidic residues" evidence="1">
    <location>
        <begin position="885"/>
        <end position="895"/>
    </location>
</feature>
<dbReference type="PANTHER" id="PTHR47266">
    <property type="entry name" value="ENDONUCLEASE-RELATED"/>
    <property type="match status" value="1"/>
</dbReference>
<dbReference type="InterPro" id="IPR043502">
    <property type="entry name" value="DNA/RNA_pol_sf"/>
</dbReference>